<proteinExistence type="predicted"/>
<keyword evidence="2" id="KW-0472">Membrane</keyword>
<feature type="domain" description="SPOR" evidence="3">
    <location>
        <begin position="128"/>
        <end position="208"/>
    </location>
</feature>
<sequence>MDPGLKQRLVGAAVLVALAVIFLPMLVQGPAPDSGVSDVPLTMPDAPQGDYQTRDLPLVTPGVTPDGGAVGMEAALPAASASQAVPLESDAGGASTAEPLDAATPPAGTPLPADRDAAAGNHEMFPAPTAGGDYAVSFGSFTTSAAADAVVASLRASQLPGFREAAQVDGKAVQRVRIGPYATRAEAEAARLRAAHVRDDVDARVVVLDVEVVAPPPAPVAPAKPVPAAPKPAAPAPTPPPAAATGTGFAVQLAAFSKPADATTLRDKARAAGFSAFTESVATDKGTLTRVRIGPVASRAEAEQLRAQVQAKLGVAGIVRPHP</sequence>
<feature type="transmembrane region" description="Helical" evidence="2">
    <location>
        <begin position="9"/>
        <end position="27"/>
    </location>
</feature>
<dbReference type="RefSeq" id="WP_243319532.1">
    <property type="nucleotide sequence ID" value="NZ_JALGCL010000001.1"/>
</dbReference>
<feature type="domain" description="SPOR" evidence="3">
    <location>
        <begin position="243"/>
        <end position="322"/>
    </location>
</feature>
<dbReference type="PANTHER" id="PTHR38687">
    <property type="entry name" value="CELL DIVISION PROTEIN DEDD-RELATED"/>
    <property type="match status" value="1"/>
</dbReference>
<dbReference type="Gene3D" id="3.30.70.1070">
    <property type="entry name" value="Sporulation related repeat"/>
    <property type="match status" value="2"/>
</dbReference>
<accession>A0ABT0A2X1</accession>
<reference evidence="4 5" key="1">
    <citation type="submission" date="2022-03" db="EMBL/GenBank/DDBJ databases">
        <title>Luteimonas soily sp. nov., a novel bacterium isolated from the soil.</title>
        <authorList>
            <person name="Zhang X."/>
        </authorList>
    </citation>
    <scope>NUCLEOTIDE SEQUENCE [LARGE SCALE GENOMIC DNA]</scope>
    <source>
        <strain evidence="4 5">50</strain>
    </source>
</reference>
<keyword evidence="2" id="KW-0812">Transmembrane</keyword>
<evidence type="ECO:0000256" key="2">
    <source>
        <dbReference type="SAM" id="Phobius"/>
    </source>
</evidence>
<dbReference type="InterPro" id="IPR036680">
    <property type="entry name" value="SPOR-like_sf"/>
</dbReference>
<name>A0ABT0A2X1_9GAMM</name>
<dbReference type="EMBL" id="JALGCL010000001">
    <property type="protein sequence ID" value="MCJ0825293.1"/>
    <property type="molecule type" value="Genomic_DNA"/>
</dbReference>
<feature type="region of interest" description="Disordered" evidence="1">
    <location>
        <begin position="81"/>
        <end position="109"/>
    </location>
</feature>
<dbReference type="Proteomes" id="UP001165423">
    <property type="component" value="Unassembled WGS sequence"/>
</dbReference>
<evidence type="ECO:0000256" key="1">
    <source>
        <dbReference type="SAM" id="MobiDB-lite"/>
    </source>
</evidence>
<comment type="caution">
    <text evidence="4">The sequence shown here is derived from an EMBL/GenBank/DDBJ whole genome shotgun (WGS) entry which is preliminary data.</text>
</comment>
<dbReference type="InterPro" id="IPR052521">
    <property type="entry name" value="Cell_div_SPOR-domain"/>
</dbReference>
<organism evidence="4 5">
    <name type="scientific">Cognatiluteimonas sedimenti</name>
    <dbReference type="NCBI Taxonomy" id="2927791"/>
    <lineage>
        <taxon>Bacteria</taxon>
        <taxon>Pseudomonadati</taxon>
        <taxon>Pseudomonadota</taxon>
        <taxon>Gammaproteobacteria</taxon>
        <taxon>Lysobacterales</taxon>
        <taxon>Lysobacteraceae</taxon>
        <taxon>Cognatiluteimonas</taxon>
    </lineage>
</organism>
<feature type="compositionally biased region" description="Low complexity" evidence="1">
    <location>
        <begin position="99"/>
        <end position="109"/>
    </location>
</feature>
<gene>
    <name evidence="4" type="ORF">MQC88_04850</name>
</gene>
<keyword evidence="5" id="KW-1185">Reference proteome</keyword>
<evidence type="ECO:0000313" key="5">
    <source>
        <dbReference type="Proteomes" id="UP001165423"/>
    </source>
</evidence>
<dbReference type="SUPFAM" id="SSF110997">
    <property type="entry name" value="Sporulation related repeat"/>
    <property type="match status" value="2"/>
</dbReference>
<keyword evidence="2" id="KW-1133">Transmembrane helix</keyword>
<protein>
    <submittedName>
        <fullName evidence="4">SPOR domain-containing protein</fullName>
    </submittedName>
</protein>
<feature type="region of interest" description="Disordered" evidence="1">
    <location>
        <begin position="217"/>
        <end position="244"/>
    </location>
</feature>
<evidence type="ECO:0000259" key="3">
    <source>
        <dbReference type="PROSITE" id="PS51724"/>
    </source>
</evidence>
<dbReference type="PROSITE" id="PS51724">
    <property type="entry name" value="SPOR"/>
    <property type="match status" value="2"/>
</dbReference>
<dbReference type="Pfam" id="PF05036">
    <property type="entry name" value="SPOR"/>
    <property type="match status" value="2"/>
</dbReference>
<evidence type="ECO:0000313" key="4">
    <source>
        <dbReference type="EMBL" id="MCJ0825293.1"/>
    </source>
</evidence>
<feature type="compositionally biased region" description="Pro residues" evidence="1">
    <location>
        <begin position="217"/>
        <end position="242"/>
    </location>
</feature>
<dbReference type="InterPro" id="IPR007730">
    <property type="entry name" value="SPOR-like_dom"/>
</dbReference>
<dbReference type="PANTHER" id="PTHR38687:SF1">
    <property type="entry name" value="CELL DIVISION PROTEIN DEDD"/>
    <property type="match status" value="1"/>
</dbReference>